<gene>
    <name evidence="9" type="ORF">H8S76_05315</name>
</gene>
<feature type="transmembrane region" description="Helical" evidence="7">
    <location>
        <begin position="239"/>
        <end position="259"/>
    </location>
</feature>
<sequence length="274" mass="29654">MDTLFSRKIVMVSFVVVLVFLVMAVLAPLLAPYDPYEQDLMHTLQGISSEHLFGTDKYGRDILSRIIYGSRISLIVGVGSVLIAFVIGSTIGMIIGYFGGWLDTVVMRITDMMFAIPQVVLALALAAVLGNGLWNLTFLMSVGAIPGYIRMLRGQVMAIKEQDFITAGRVIGASPGRLMFFHMLPNGFSPILVFMTQSVGGTILGEAGLSFLGLGIDPPTATWGGLINEGRQYLLTNPVYSIAPGIFIVLLVMALNILGDGIRDAMDPRLRGQH</sequence>
<keyword evidence="6 7" id="KW-0472">Membrane</keyword>
<dbReference type="CDD" id="cd06261">
    <property type="entry name" value="TM_PBP2"/>
    <property type="match status" value="1"/>
</dbReference>
<reference evidence="9 10" key="1">
    <citation type="submission" date="2020-08" db="EMBL/GenBank/DDBJ databases">
        <title>Genome public.</title>
        <authorList>
            <person name="Liu C."/>
            <person name="Sun Q."/>
        </authorList>
    </citation>
    <scope>NUCLEOTIDE SEQUENCE [LARGE SCALE GENOMIC DNA]</scope>
    <source>
        <strain evidence="9 10">NSJ-34</strain>
    </source>
</reference>
<organism evidence="9 10">
    <name type="scientific">Blautia celeris</name>
    <dbReference type="NCBI Taxonomy" id="2763026"/>
    <lineage>
        <taxon>Bacteria</taxon>
        <taxon>Bacillati</taxon>
        <taxon>Bacillota</taxon>
        <taxon>Clostridia</taxon>
        <taxon>Lachnospirales</taxon>
        <taxon>Lachnospiraceae</taxon>
        <taxon>Blautia</taxon>
    </lineage>
</organism>
<accession>A0ABR7F8U4</accession>
<evidence type="ECO:0000256" key="2">
    <source>
        <dbReference type="ARBA" id="ARBA00022448"/>
    </source>
</evidence>
<dbReference type="Proteomes" id="UP000654573">
    <property type="component" value="Unassembled WGS sequence"/>
</dbReference>
<dbReference type="PROSITE" id="PS50928">
    <property type="entry name" value="ABC_TM1"/>
    <property type="match status" value="1"/>
</dbReference>
<proteinExistence type="inferred from homology"/>
<dbReference type="SUPFAM" id="SSF161098">
    <property type="entry name" value="MetI-like"/>
    <property type="match status" value="1"/>
</dbReference>
<evidence type="ECO:0000256" key="4">
    <source>
        <dbReference type="ARBA" id="ARBA00022692"/>
    </source>
</evidence>
<feature type="transmembrane region" description="Helical" evidence="7">
    <location>
        <begin position="9"/>
        <end position="31"/>
    </location>
</feature>
<dbReference type="PANTHER" id="PTHR43386:SF25">
    <property type="entry name" value="PEPTIDE ABC TRANSPORTER PERMEASE PROTEIN"/>
    <property type="match status" value="1"/>
</dbReference>
<dbReference type="InterPro" id="IPR000515">
    <property type="entry name" value="MetI-like"/>
</dbReference>
<comment type="subcellular location">
    <subcellularLocation>
        <location evidence="1 7">Cell membrane</location>
        <topology evidence="1 7">Multi-pass membrane protein</topology>
    </subcellularLocation>
</comment>
<keyword evidence="2 7" id="KW-0813">Transport</keyword>
<protein>
    <submittedName>
        <fullName evidence="9">ABC transporter permease</fullName>
    </submittedName>
</protein>
<dbReference type="Pfam" id="PF12911">
    <property type="entry name" value="OppC_N"/>
    <property type="match status" value="1"/>
</dbReference>
<dbReference type="PANTHER" id="PTHR43386">
    <property type="entry name" value="OLIGOPEPTIDE TRANSPORT SYSTEM PERMEASE PROTEIN APPC"/>
    <property type="match status" value="1"/>
</dbReference>
<keyword evidence="10" id="KW-1185">Reference proteome</keyword>
<dbReference type="Pfam" id="PF00528">
    <property type="entry name" value="BPD_transp_1"/>
    <property type="match status" value="1"/>
</dbReference>
<dbReference type="InterPro" id="IPR035906">
    <property type="entry name" value="MetI-like_sf"/>
</dbReference>
<keyword evidence="5 7" id="KW-1133">Transmembrane helix</keyword>
<evidence type="ECO:0000256" key="6">
    <source>
        <dbReference type="ARBA" id="ARBA00023136"/>
    </source>
</evidence>
<dbReference type="InterPro" id="IPR050366">
    <property type="entry name" value="BP-dependent_transpt_permease"/>
</dbReference>
<keyword evidence="3" id="KW-1003">Cell membrane</keyword>
<keyword evidence="4 7" id="KW-0812">Transmembrane</keyword>
<comment type="similarity">
    <text evidence="7">Belongs to the binding-protein-dependent transport system permease family.</text>
</comment>
<dbReference type="EMBL" id="JACOOU010000002">
    <property type="protein sequence ID" value="MBC5671659.1"/>
    <property type="molecule type" value="Genomic_DNA"/>
</dbReference>
<dbReference type="Gene3D" id="1.10.3720.10">
    <property type="entry name" value="MetI-like"/>
    <property type="match status" value="1"/>
</dbReference>
<evidence type="ECO:0000256" key="3">
    <source>
        <dbReference type="ARBA" id="ARBA00022475"/>
    </source>
</evidence>
<feature type="domain" description="ABC transmembrane type-1" evidence="8">
    <location>
        <begin position="70"/>
        <end position="259"/>
    </location>
</feature>
<evidence type="ECO:0000313" key="10">
    <source>
        <dbReference type="Proteomes" id="UP000654573"/>
    </source>
</evidence>
<evidence type="ECO:0000256" key="5">
    <source>
        <dbReference type="ARBA" id="ARBA00022989"/>
    </source>
</evidence>
<evidence type="ECO:0000259" key="8">
    <source>
        <dbReference type="PROSITE" id="PS50928"/>
    </source>
</evidence>
<evidence type="ECO:0000313" key="9">
    <source>
        <dbReference type="EMBL" id="MBC5671659.1"/>
    </source>
</evidence>
<evidence type="ECO:0000256" key="7">
    <source>
        <dbReference type="RuleBase" id="RU363032"/>
    </source>
</evidence>
<dbReference type="InterPro" id="IPR025966">
    <property type="entry name" value="OppC_N"/>
</dbReference>
<comment type="caution">
    <text evidence="9">The sequence shown here is derived from an EMBL/GenBank/DDBJ whole genome shotgun (WGS) entry which is preliminary data.</text>
</comment>
<feature type="transmembrane region" description="Helical" evidence="7">
    <location>
        <begin position="72"/>
        <end position="98"/>
    </location>
</feature>
<name>A0ABR7F8U4_9FIRM</name>
<evidence type="ECO:0000256" key="1">
    <source>
        <dbReference type="ARBA" id="ARBA00004651"/>
    </source>
</evidence>